<sequence length="132" mass="14553">MEEWSHIDMTRNKDLLVDCLVPFGLGPLSGRVIIGAVLGREGNRVTILAKKKISSGVFSEHDRPSVSRVSILNVESYSNYDAFGAKALAPRTRWHAFASFRANGRPYNNFIEPIGSHAFALINIPALGETRV</sequence>
<evidence type="ECO:0000313" key="2">
    <source>
        <dbReference type="Proteomes" id="UP000299102"/>
    </source>
</evidence>
<keyword evidence="2" id="KW-1185">Reference proteome</keyword>
<reference evidence="1 2" key="1">
    <citation type="journal article" date="2019" name="Commun. Biol.">
        <title>The bagworm genome reveals a unique fibroin gene that provides high tensile strength.</title>
        <authorList>
            <person name="Kono N."/>
            <person name="Nakamura H."/>
            <person name="Ohtoshi R."/>
            <person name="Tomita M."/>
            <person name="Numata K."/>
            <person name="Arakawa K."/>
        </authorList>
    </citation>
    <scope>NUCLEOTIDE SEQUENCE [LARGE SCALE GENOMIC DNA]</scope>
</reference>
<evidence type="ECO:0000313" key="1">
    <source>
        <dbReference type="EMBL" id="GBP61604.1"/>
    </source>
</evidence>
<dbReference type="EMBL" id="BGZK01000818">
    <property type="protein sequence ID" value="GBP61604.1"/>
    <property type="molecule type" value="Genomic_DNA"/>
</dbReference>
<organism evidence="1 2">
    <name type="scientific">Eumeta variegata</name>
    <name type="common">Bagworm moth</name>
    <name type="synonym">Eumeta japonica</name>
    <dbReference type="NCBI Taxonomy" id="151549"/>
    <lineage>
        <taxon>Eukaryota</taxon>
        <taxon>Metazoa</taxon>
        <taxon>Ecdysozoa</taxon>
        <taxon>Arthropoda</taxon>
        <taxon>Hexapoda</taxon>
        <taxon>Insecta</taxon>
        <taxon>Pterygota</taxon>
        <taxon>Neoptera</taxon>
        <taxon>Endopterygota</taxon>
        <taxon>Lepidoptera</taxon>
        <taxon>Glossata</taxon>
        <taxon>Ditrysia</taxon>
        <taxon>Tineoidea</taxon>
        <taxon>Psychidae</taxon>
        <taxon>Oiketicinae</taxon>
        <taxon>Eumeta</taxon>
    </lineage>
</organism>
<gene>
    <name evidence="1" type="ORF">EVAR_27491_1</name>
</gene>
<proteinExistence type="predicted"/>
<name>A0A4C1XGN0_EUMVA</name>
<comment type="caution">
    <text evidence="1">The sequence shown here is derived from an EMBL/GenBank/DDBJ whole genome shotgun (WGS) entry which is preliminary data.</text>
</comment>
<dbReference type="Proteomes" id="UP000299102">
    <property type="component" value="Unassembled WGS sequence"/>
</dbReference>
<dbReference type="AlphaFoldDB" id="A0A4C1XGN0"/>
<protein>
    <submittedName>
        <fullName evidence="1">Uncharacterized protein</fullName>
    </submittedName>
</protein>
<accession>A0A4C1XGN0</accession>